<keyword evidence="3" id="KW-1185">Reference proteome</keyword>
<feature type="domain" description="CobQ/CobB/MinD/ParA nucleotide binding" evidence="1">
    <location>
        <begin position="4"/>
        <end position="184"/>
    </location>
</feature>
<evidence type="ECO:0000259" key="1">
    <source>
        <dbReference type="Pfam" id="PF01656"/>
    </source>
</evidence>
<dbReference type="Proteomes" id="UP000189177">
    <property type="component" value="Unassembled WGS sequence"/>
</dbReference>
<dbReference type="OrthoDB" id="69313at2"/>
<dbReference type="InterPro" id="IPR027417">
    <property type="entry name" value="P-loop_NTPase"/>
</dbReference>
<dbReference type="SUPFAM" id="SSF52540">
    <property type="entry name" value="P-loop containing nucleoside triphosphate hydrolases"/>
    <property type="match status" value="1"/>
</dbReference>
<evidence type="ECO:0000313" key="3">
    <source>
        <dbReference type="Proteomes" id="UP000189177"/>
    </source>
</evidence>
<comment type="caution">
    <text evidence="2">The sequence shown here is derived from an EMBL/GenBank/DDBJ whole genome shotgun (WGS) entry which is preliminary data.</text>
</comment>
<dbReference type="PIRSF" id="PIRSF009320">
    <property type="entry name" value="Nuc_binding_HP_1000"/>
    <property type="match status" value="1"/>
</dbReference>
<dbReference type="EMBL" id="MUZR01000014">
    <property type="protein sequence ID" value="OOC10514.1"/>
    <property type="molecule type" value="Genomic_DNA"/>
</dbReference>
<organism evidence="2 3">
    <name type="scientific">Thioalkalivibrio halophilus</name>
    <dbReference type="NCBI Taxonomy" id="252474"/>
    <lineage>
        <taxon>Bacteria</taxon>
        <taxon>Pseudomonadati</taxon>
        <taxon>Pseudomonadota</taxon>
        <taxon>Gammaproteobacteria</taxon>
        <taxon>Chromatiales</taxon>
        <taxon>Ectothiorhodospiraceae</taxon>
        <taxon>Thioalkalivibrio</taxon>
    </lineage>
</organism>
<dbReference type="STRING" id="252474.B1A74_05285"/>
<dbReference type="InterPro" id="IPR050678">
    <property type="entry name" value="DNA_Partitioning_ATPase"/>
</dbReference>
<accession>A0A1V2ZZI0</accession>
<dbReference type="RefSeq" id="WP_077243989.1">
    <property type="nucleotide sequence ID" value="NZ_MUZR01000014.1"/>
</dbReference>
<dbReference type="PANTHER" id="PTHR13696">
    <property type="entry name" value="P-LOOP CONTAINING NUCLEOSIDE TRIPHOSPHATE HYDROLASE"/>
    <property type="match status" value="1"/>
</dbReference>
<dbReference type="Gene3D" id="3.40.50.300">
    <property type="entry name" value="P-loop containing nucleotide triphosphate hydrolases"/>
    <property type="match status" value="1"/>
</dbReference>
<sequence>MLTVVANLKGGTGKSTVAFNLALWLLAKGHRVQAVDLDPQGTLGDVLEVRQEEGYSPALPATTDADVALGRQGDFDHWLVDVGPSAMDTLMQAVAAADRVLIPVPPSQADVWSTHRFVREIQGRRTDRDTGPGIEVFINRADTHQFVRETEETAEALQQIEGIRFLRPRLKQRTAFRRSFSEGLAVNELEPSGKAAEELDRLARAIFG</sequence>
<dbReference type="CDD" id="cd02042">
    <property type="entry name" value="ParAB_family"/>
    <property type="match status" value="1"/>
</dbReference>
<name>A0A1V2ZZI0_9GAMM</name>
<protein>
    <submittedName>
        <fullName evidence="2">Chromosome partitioning protein</fullName>
    </submittedName>
</protein>
<dbReference type="PANTHER" id="PTHR13696:SF96">
    <property type="entry name" value="COBQ_COBB_MIND_PARA NUCLEOTIDE BINDING DOMAIN-CONTAINING PROTEIN"/>
    <property type="match status" value="1"/>
</dbReference>
<proteinExistence type="predicted"/>
<evidence type="ECO:0000313" key="2">
    <source>
        <dbReference type="EMBL" id="OOC10514.1"/>
    </source>
</evidence>
<dbReference type="Pfam" id="PF01656">
    <property type="entry name" value="CbiA"/>
    <property type="match status" value="1"/>
</dbReference>
<gene>
    <name evidence="2" type="ORF">B1A74_05285</name>
</gene>
<dbReference type="AlphaFoldDB" id="A0A1V2ZZI0"/>
<dbReference type="InterPro" id="IPR002586">
    <property type="entry name" value="CobQ/CobB/MinD/ParA_Nub-bd_dom"/>
</dbReference>
<reference evidence="2 3" key="1">
    <citation type="submission" date="2017-02" db="EMBL/GenBank/DDBJ databases">
        <title>Genomic diversity within the haloalkaliphilic genus Thioalkalivibrio.</title>
        <authorList>
            <person name="Ahn A.-C."/>
            <person name="Meier-Kolthoff J."/>
            <person name="Overmars L."/>
            <person name="Richter M."/>
            <person name="Woyke T."/>
            <person name="Sorokin D.Y."/>
            <person name="Muyzer G."/>
        </authorList>
    </citation>
    <scope>NUCLEOTIDE SEQUENCE [LARGE SCALE GENOMIC DNA]</scope>
    <source>
        <strain evidence="2 3">HL17</strain>
    </source>
</reference>